<evidence type="ECO:0000313" key="4">
    <source>
        <dbReference type="Proteomes" id="UP001300604"/>
    </source>
</evidence>
<dbReference type="Proteomes" id="UP001300604">
    <property type="component" value="Chromosome"/>
</dbReference>
<protein>
    <submittedName>
        <fullName evidence="3">Uncharacterized protein</fullName>
    </submittedName>
</protein>
<proteinExistence type="predicted"/>
<feature type="chain" id="PRO_5041662127" evidence="2">
    <location>
        <begin position="31"/>
        <end position="55"/>
    </location>
</feature>
<organism evidence="3 4">
    <name type="scientific">Caproicibacterium argilliputei</name>
    <dbReference type="NCBI Taxonomy" id="3030016"/>
    <lineage>
        <taxon>Bacteria</taxon>
        <taxon>Bacillati</taxon>
        <taxon>Bacillota</taxon>
        <taxon>Clostridia</taxon>
        <taxon>Eubacteriales</taxon>
        <taxon>Oscillospiraceae</taxon>
        <taxon>Caproicibacterium</taxon>
    </lineage>
</organism>
<feature type="signal peptide" evidence="2">
    <location>
        <begin position="1"/>
        <end position="30"/>
    </location>
</feature>
<sequence>MKRKKVRLSVLLAAGICSGLLLLSACGAQAAGSSGTGSTAASTSVSASNTVFSTG</sequence>
<evidence type="ECO:0000313" key="3">
    <source>
        <dbReference type="EMBL" id="WOC32317.1"/>
    </source>
</evidence>
<keyword evidence="4" id="KW-1185">Reference proteome</keyword>
<evidence type="ECO:0000256" key="2">
    <source>
        <dbReference type="SAM" id="SignalP"/>
    </source>
</evidence>
<keyword evidence="2" id="KW-0732">Signal</keyword>
<reference evidence="4" key="3">
    <citation type="submission" date="2024-06" db="EMBL/GenBank/DDBJ databases">
        <authorList>
            <person name="Zeng C."/>
        </authorList>
    </citation>
    <scope>NUCLEOTIDE SEQUENCE [LARGE SCALE GENOMIC DNA]</scope>
    <source>
        <strain evidence="4">ZCY20-5</strain>
    </source>
</reference>
<dbReference type="PROSITE" id="PS51257">
    <property type="entry name" value="PROKAR_LIPOPROTEIN"/>
    <property type="match status" value="1"/>
</dbReference>
<accession>A0AA97DA96</accession>
<dbReference type="KEGG" id="carl:PXC00_00180"/>
<reference evidence="4" key="2">
    <citation type="submission" date="2024-06" db="EMBL/GenBank/DDBJ databases">
        <title>Caproicibacterium argilliputei sp. nov, a novel caproic acid producing anaerobic bacterium isolated from pit mud.</title>
        <authorList>
            <person name="Zeng C."/>
        </authorList>
    </citation>
    <scope>NUCLEOTIDE SEQUENCE [LARGE SCALE GENOMIC DNA]</scope>
    <source>
        <strain evidence="4">ZCY20-5</strain>
    </source>
</reference>
<feature type="region of interest" description="Disordered" evidence="1">
    <location>
        <begin position="29"/>
        <end position="55"/>
    </location>
</feature>
<dbReference type="RefSeq" id="WP_275845871.1">
    <property type="nucleotide sequence ID" value="NZ_CP135996.1"/>
</dbReference>
<dbReference type="AlphaFoldDB" id="A0AA97DA96"/>
<dbReference type="EMBL" id="CP135996">
    <property type="protein sequence ID" value="WOC32317.1"/>
    <property type="molecule type" value="Genomic_DNA"/>
</dbReference>
<name>A0AA97DA96_9FIRM</name>
<feature type="compositionally biased region" description="Low complexity" evidence="1">
    <location>
        <begin position="29"/>
        <end position="48"/>
    </location>
</feature>
<evidence type="ECO:0000256" key="1">
    <source>
        <dbReference type="SAM" id="MobiDB-lite"/>
    </source>
</evidence>
<reference evidence="3 4" key="1">
    <citation type="submission" date="2024-06" db="EMBL/GenBank/DDBJ databases">
        <title>Caproicibacterium argilliputei sp. nov, a novel caproic acid producing anaerobic bacterium isolated from pit mud.</title>
        <authorList>
            <person name="Xia S."/>
        </authorList>
    </citation>
    <scope>NUCLEOTIDE SEQUENCE [LARGE SCALE GENOMIC DNA]</scope>
    <source>
        <strain evidence="3 4">ZCY20-5</strain>
    </source>
</reference>
<gene>
    <name evidence="3" type="ORF">PXC00_00180</name>
</gene>